<evidence type="ECO:0000313" key="1">
    <source>
        <dbReference type="EMBL" id="MDT0533123.1"/>
    </source>
</evidence>
<protein>
    <recommendedName>
        <fullName evidence="3">Hydrogenase maturation protease</fullName>
    </recommendedName>
</protein>
<keyword evidence="2" id="KW-1185">Reference proteome</keyword>
<gene>
    <name evidence="1" type="ORF">RM555_29445</name>
</gene>
<reference evidence="1" key="1">
    <citation type="submission" date="2023-09" db="EMBL/GenBank/DDBJ databases">
        <title>30 novel species of actinomycetes from the DSMZ collection.</title>
        <authorList>
            <person name="Nouioui I."/>
        </authorList>
    </citation>
    <scope>NUCLEOTIDE SEQUENCE</scope>
    <source>
        <strain evidence="1">DSM 115977</strain>
    </source>
</reference>
<evidence type="ECO:0000313" key="2">
    <source>
        <dbReference type="Proteomes" id="UP001180973"/>
    </source>
</evidence>
<sequence length="99" mass="10864">MAIRGPHPAWCVPESGCGASALHLSRLRPVAPRGDEVIQVRAGLWLMDVGRLRPCGVLLELSADDEPERWPIDLAQARALVHVLRDLLRTADEAARRVA</sequence>
<name>A0ABU2X5W1_9ACTN</name>
<dbReference type="RefSeq" id="WP_311414773.1">
    <property type="nucleotide sequence ID" value="NZ_JAVRFL010000055.1"/>
</dbReference>
<comment type="caution">
    <text evidence="1">The sequence shown here is derived from an EMBL/GenBank/DDBJ whole genome shotgun (WGS) entry which is preliminary data.</text>
</comment>
<accession>A0ABU2X5W1</accession>
<dbReference type="EMBL" id="JAVRFL010000055">
    <property type="protein sequence ID" value="MDT0533123.1"/>
    <property type="molecule type" value="Genomic_DNA"/>
</dbReference>
<organism evidence="1 2">
    <name type="scientific">Micromonospora reichwaldensis</name>
    <dbReference type="NCBI Taxonomy" id="3075516"/>
    <lineage>
        <taxon>Bacteria</taxon>
        <taxon>Bacillati</taxon>
        <taxon>Actinomycetota</taxon>
        <taxon>Actinomycetes</taxon>
        <taxon>Micromonosporales</taxon>
        <taxon>Micromonosporaceae</taxon>
        <taxon>Micromonospora</taxon>
    </lineage>
</organism>
<dbReference type="Proteomes" id="UP001180973">
    <property type="component" value="Unassembled WGS sequence"/>
</dbReference>
<evidence type="ECO:0008006" key="3">
    <source>
        <dbReference type="Google" id="ProtNLM"/>
    </source>
</evidence>
<proteinExistence type="predicted"/>